<evidence type="ECO:0000256" key="1">
    <source>
        <dbReference type="ARBA" id="ARBA00022896"/>
    </source>
</evidence>
<organism evidence="2 3">
    <name type="scientific">Calicophoron daubneyi</name>
    <name type="common">Rumen fluke</name>
    <name type="synonym">Paramphistomum daubneyi</name>
    <dbReference type="NCBI Taxonomy" id="300641"/>
    <lineage>
        <taxon>Eukaryota</taxon>
        <taxon>Metazoa</taxon>
        <taxon>Spiralia</taxon>
        <taxon>Lophotrochozoa</taxon>
        <taxon>Platyhelminthes</taxon>
        <taxon>Trematoda</taxon>
        <taxon>Digenea</taxon>
        <taxon>Plagiorchiida</taxon>
        <taxon>Pronocephalata</taxon>
        <taxon>Paramphistomoidea</taxon>
        <taxon>Paramphistomidae</taxon>
        <taxon>Calicophoron</taxon>
    </lineage>
</organism>
<evidence type="ECO:0008006" key="4">
    <source>
        <dbReference type="Google" id="ProtNLM"/>
    </source>
</evidence>
<proteinExistence type="predicted"/>
<accession>A0AAV2TSK8</accession>
<keyword evidence="1" id="KW-0847">Vitamin C</keyword>
<dbReference type="EMBL" id="CAXLJL010000600">
    <property type="protein sequence ID" value="CAL5139219.1"/>
    <property type="molecule type" value="Genomic_DNA"/>
</dbReference>
<dbReference type="GO" id="GO:0031418">
    <property type="term" value="F:L-ascorbic acid binding"/>
    <property type="evidence" value="ECO:0007669"/>
    <property type="project" value="UniProtKB-KW"/>
</dbReference>
<dbReference type="PANTHER" id="PTHR24014:SF4">
    <property type="entry name" value="2-OXOGLUTARATE AND IRON-DEPENDENT OXYGENASE DOMAIN-CONTAINING PROTEIN 2"/>
    <property type="match status" value="1"/>
</dbReference>
<name>A0AAV2TSK8_CALDB</name>
<sequence>MDHMPQICWASCKCRLTHDIFVPGQNLRVSYTDQSSFLAAYTQLFKDLGYSKTDLDEACTIAQSERKRREKYEVQMLENKLYNIKRYLPPIKDAFLLKKSDFRSEFFDLCERCQSRTVPMEDLMTIVEKIEGLVEVFRFPVLTDACLERLNLALDAFDEQNGRKSQPDTLTCDGSLLCEIPGSQARVDGDNAYDCGGADVDLVGSLLSAGLQCILARLYPDVGGKLDSYRAFTVQFVGPEAQRQQPGRDTHVPIHYDNSEITAEICLLLSPGCETGAGGEMCFVHSSPNVRGGESSEGPYAKLLDHRPGWVVLHRGSHVHQILPFNSSAPAPFRRSITCWLRSNEIRSSLCPRCFSEPQLVPMKVLHNGEYVDCTKLNSEVVHSGKFVRAGFADGFRISPT</sequence>
<protein>
    <recommendedName>
        <fullName evidence="4">Fe2OG dioxygenase domain-containing protein</fullName>
    </recommendedName>
</protein>
<dbReference type="AlphaFoldDB" id="A0AAV2TSK8"/>
<dbReference type="PANTHER" id="PTHR24014">
    <property type="entry name" value="2-OXOGLUTARATE AND IRON-DEPENDENT OXYGENASE DOMAIN-CONTAINING PROTEIN 2"/>
    <property type="match status" value="1"/>
</dbReference>
<comment type="caution">
    <text evidence="2">The sequence shown here is derived from an EMBL/GenBank/DDBJ whole genome shotgun (WGS) entry which is preliminary data.</text>
</comment>
<gene>
    <name evidence="2" type="ORF">CDAUBV1_LOCUS14253</name>
</gene>
<evidence type="ECO:0000313" key="3">
    <source>
        <dbReference type="Proteomes" id="UP001497525"/>
    </source>
</evidence>
<reference evidence="2" key="1">
    <citation type="submission" date="2024-06" db="EMBL/GenBank/DDBJ databases">
        <authorList>
            <person name="Liu X."/>
            <person name="Lenzi L."/>
            <person name="Haldenby T S."/>
            <person name="Uol C."/>
        </authorList>
    </citation>
    <scope>NUCLEOTIDE SEQUENCE</scope>
</reference>
<dbReference type="Proteomes" id="UP001497525">
    <property type="component" value="Unassembled WGS sequence"/>
</dbReference>
<evidence type="ECO:0000313" key="2">
    <source>
        <dbReference type="EMBL" id="CAL5139219.1"/>
    </source>
</evidence>